<evidence type="ECO:0000313" key="2">
    <source>
        <dbReference type="Proteomes" id="UP000029622"/>
    </source>
</evidence>
<gene>
    <name evidence="1" type="ORF">Y919_09685</name>
</gene>
<accession>A0A096BG12</accession>
<dbReference type="EMBL" id="AZTB01000056">
    <property type="protein sequence ID" value="KGG79812.1"/>
    <property type="molecule type" value="Genomic_DNA"/>
</dbReference>
<comment type="caution">
    <text evidence="1">The sequence shown here is derived from an EMBL/GenBank/DDBJ whole genome shotgun (WGS) entry which is preliminary data.</text>
</comment>
<dbReference type="AlphaFoldDB" id="A0A096BG12"/>
<evidence type="ECO:0000313" key="1">
    <source>
        <dbReference type="EMBL" id="KGG79812.1"/>
    </source>
</evidence>
<name>A0A096BG12_9FIRM</name>
<protein>
    <submittedName>
        <fullName evidence="1">Uncharacterized protein</fullName>
    </submittedName>
</protein>
<dbReference type="Proteomes" id="UP000029622">
    <property type="component" value="Unassembled WGS sequence"/>
</dbReference>
<proteinExistence type="predicted"/>
<organism evidence="1 2">
    <name type="scientific">Caloranaerobacter azorensis H53214</name>
    <dbReference type="NCBI Taxonomy" id="1156417"/>
    <lineage>
        <taxon>Bacteria</taxon>
        <taxon>Bacillati</taxon>
        <taxon>Bacillota</taxon>
        <taxon>Tissierellia</taxon>
        <taxon>Tissierellales</taxon>
        <taxon>Thermohalobacteraceae</taxon>
        <taxon>Caloranaerobacter</taxon>
    </lineage>
</organism>
<sequence>MIHPKGTPREGQIYYILIYNAKLKNEPTKLKRDEVQGLIALTEKQVILSLEKKPTLRELKEEGAIIVLGTESINDDTILYPIGTAKALAYILSVT</sequence>
<reference evidence="1 2" key="1">
    <citation type="submission" date="2013-12" db="EMBL/GenBank/DDBJ databases">
        <title>Draft genome sequence of Caloranaerobacter sp. H53214.</title>
        <authorList>
            <person name="Jiang L.J."/>
            <person name="Shao Z.Z."/>
            <person name="Long M.N."/>
        </authorList>
    </citation>
    <scope>NUCLEOTIDE SEQUENCE [LARGE SCALE GENOMIC DNA]</scope>
    <source>
        <strain evidence="1 2">H53214</strain>
    </source>
</reference>